<dbReference type="Pfam" id="PF00845">
    <property type="entry name" value="Gemini_BL1"/>
    <property type="match status" value="1"/>
</dbReference>
<evidence type="ECO:0000256" key="9">
    <source>
        <dbReference type="ARBA" id="ARBA00022742"/>
    </source>
</evidence>
<keyword evidence="6 16" id="KW-0813">Transport</keyword>
<dbReference type="GeneID" id="10100559"/>
<evidence type="ECO:0000256" key="13">
    <source>
        <dbReference type="ARBA" id="ARBA00023136"/>
    </source>
</evidence>
<accession>E7CWM4</accession>
<evidence type="ECO:0000256" key="16">
    <source>
        <dbReference type="RuleBase" id="RU369047"/>
    </source>
</evidence>
<evidence type="ECO:0000256" key="5">
    <source>
        <dbReference type="ARBA" id="ARBA00022021"/>
    </source>
</evidence>
<keyword evidence="12 16" id="KW-0238">DNA-binding</keyword>
<keyword evidence="14 16" id="KW-1038">Host endoplasmic reticulum</keyword>
<dbReference type="EMBL" id="HM777510">
    <property type="protein sequence ID" value="ADU02169.1"/>
    <property type="molecule type" value="Genomic_DNA"/>
</dbReference>
<evidence type="ECO:0000313" key="17">
    <source>
        <dbReference type="EMBL" id="ADU02169.1"/>
    </source>
</evidence>
<proteinExistence type="inferred from homology"/>
<evidence type="ECO:0000256" key="15">
    <source>
        <dbReference type="ARBA" id="ARBA00032400"/>
    </source>
</evidence>
<protein>
    <recommendedName>
        <fullName evidence="5 16">Movement protein BC1</fullName>
    </recommendedName>
    <alternativeName>
        <fullName evidence="15 16">Movement protein BL1</fullName>
    </alternativeName>
</protein>
<evidence type="ECO:0000256" key="12">
    <source>
        <dbReference type="ARBA" id="ARBA00023125"/>
    </source>
</evidence>
<evidence type="ECO:0000256" key="1">
    <source>
        <dbReference type="ARBA" id="ARBA00004327"/>
    </source>
</evidence>
<name>E7CWM4_9GEMI</name>
<dbReference type="OrthoDB" id="11948at10239"/>
<dbReference type="GO" id="GO:0046740">
    <property type="term" value="P:transport of virus in host, cell to cell"/>
    <property type="evidence" value="ECO:0007669"/>
    <property type="project" value="UniProtKB-UniRule"/>
</dbReference>
<evidence type="ECO:0000256" key="11">
    <source>
        <dbReference type="ARBA" id="ARBA00023031"/>
    </source>
</evidence>
<keyword evidence="13 16" id="KW-0472">Membrane</keyword>
<reference evidence="17 18" key="1">
    <citation type="journal article" date="2011" name="Virus Genes">
        <title>Molecular characterization of a new begomovirus infecting a leguminous weed Rhynchosia minima in India.</title>
        <authorList>
            <person name="Jyothsna P."/>
            <person name="Rawat R."/>
            <person name="Malathi V.G."/>
        </authorList>
    </citation>
    <scope>NUCLEOTIDE SEQUENCE [LARGE SCALE GENOMIC DNA]</scope>
    <source>
        <strain evidence="17">Thiruvananthapuram</strain>
    </source>
</reference>
<sequence>MIIMDGISYAGFVPHRNCYLITMENYTGVVATSNYIESKRCEYKLTNDDTEIALQFPTFLEQKMVKLMGKCMKIDHVVIEYRNQVPFNATGTVVVTILDKRLCDDEAAQAAFTFPIGCNVDLHYFSSSFFSVKDTSPWQLVYKVEDSNVIQDTMFAQIMARLKLSTAKHSTDIRFKPPRVKILSKDFTPECVDFWSVGRPKPIRRLLNPNPIGRHDGPINRPILLQPGETWTTKSQISRSASMRYSPNCNLGIELKPSSSEAEFPLKHLHQLPEASLDPGDSVSQTNNSSISRKEIEEIIESTVNKCLVSQKSNVNKKL</sequence>
<dbReference type="KEGG" id="vg:10100559"/>
<dbReference type="GO" id="GO:0020002">
    <property type="term" value="C:host cell plasma membrane"/>
    <property type="evidence" value="ECO:0007669"/>
    <property type="project" value="UniProtKB-SubCell"/>
</dbReference>
<evidence type="ECO:0000256" key="7">
    <source>
        <dbReference type="ARBA" id="ARBA00022511"/>
    </source>
</evidence>
<evidence type="ECO:0000256" key="10">
    <source>
        <dbReference type="ARBA" id="ARBA00022870"/>
    </source>
</evidence>
<gene>
    <name evidence="17" type="primary">BC1</name>
</gene>
<evidence type="ECO:0000256" key="2">
    <source>
        <dbReference type="ARBA" id="ARBA00004461"/>
    </source>
</evidence>
<evidence type="ECO:0000256" key="3">
    <source>
        <dbReference type="ARBA" id="ARBA00008510"/>
    </source>
</evidence>
<keyword evidence="7 16" id="KW-1032">Host cell membrane</keyword>
<evidence type="ECO:0000256" key="6">
    <source>
        <dbReference type="ARBA" id="ARBA00022448"/>
    </source>
</evidence>
<dbReference type="InterPro" id="IPR000211">
    <property type="entry name" value="Gemini_BL"/>
</dbReference>
<evidence type="ECO:0000256" key="8">
    <source>
        <dbReference type="ARBA" id="ARBA00022553"/>
    </source>
</evidence>
<evidence type="ECO:0000256" key="14">
    <source>
        <dbReference type="ARBA" id="ARBA00023184"/>
    </source>
</evidence>
<comment type="subcellular location">
    <subcellularLocation>
        <location evidence="16">Host cell membrane</location>
        <topology evidence="16">Peripheral membrane protein</topology>
        <orientation evidence="16">Cytoplasmic side</orientation>
    </subcellularLocation>
    <subcellularLocation>
        <location evidence="1 16">Host microsome membrane</location>
        <topology evidence="1 16">Peripheral membrane protein</topology>
        <orientation evidence="1 16">Cytoplasmic side</orientation>
    </subcellularLocation>
    <subcellularLocation>
        <location evidence="2 16">Host endoplasmic reticulum membrane</location>
        <topology evidence="2 16">Peripheral membrane protein</topology>
        <orientation evidence="2 16">Cytoplasmic side</orientation>
    </subcellularLocation>
    <text evidence="16">Found on ER-derived vesicles.</text>
</comment>
<dbReference type="GO" id="GO:0003677">
    <property type="term" value="F:DNA binding"/>
    <property type="evidence" value="ECO:0007669"/>
    <property type="project" value="UniProtKB-UniRule"/>
</dbReference>
<dbReference type="GO" id="GO:0044167">
    <property type="term" value="C:host cell endoplasmic reticulum membrane"/>
    <property type="evidence" value="ECO:0007669"/>
    <property type="project" value="UniProtKB-SubCell"/>
</dbReference>
<keyword evidence="9 16" id="KW-1044">Host microsome</keyword>
<comment type="similarity">
    <text evidence="3 16">Belongs to the begomovirus movement protein BC1 family.</text>
</comment>
<dbReference type="GO" id="GO:0016020">
    <property type="term" value="C:membrane"/>
    <property type="evidence" value="ECO:0007669"/>
    <property type="project" value="UniProtKB-UniRule"/>
</dbReference>
<comment type="subunit">
    <text evidence="4 16">Binds to dimeric supercoiled plasmid DNA.</text>
</comment>
<keyword evidence="11 16" id="KW-0916">Viral movement protein</keyword>
<organism evidence="17 18">
    <name type="scientific">Rhynchosia yellow mosaic India virus</name>
    <dbReference type="NCBI Taxonomy" id="935473"/>
    <lineage>
        <taxon>Viruses</taxon>
        <taxon>Monodnaviria</taxon>
        <taxon>Shotokuvirae</taxon>
        <taxon>Cressdnaviricota</taxon>
        <taxon>Repensiviricetes</taxon>
        <taxon>Geplafuvirales</taxon>
        <taxon>Geminiviridae</taxon>
        <taxon>Begomovirus</taxon>
        <taxon>Begomovirus rhynchosiaindiaense</taxon>
    </lineage>
</organism>
<keyword evidence="18" id="KW-1185">Reference proteome</keyword>
<keyword evidence="10 16" id="KW-1043">Host membrane</keyword>
<dbReference type="Proteomes" id="UP000202212">
    <property type="component" value="Genome"/>
</dbReference>
<dbReference type="RefSeq" id="YP_004123938.1">
    <property type="nucleotide sequence ID" value="NC_014903.1"/>
</dbReference>
<keyword evidence="8 16" id="KW-0597">Phosphoprotein</keyword>
<evidence type="ECO:0000256" key="4">
    <source>
        <dbReference type="ARBA" id="ARBA00011843"/>
    </source>
</evidence>
<comment type="function">
    <text evidence="16">Movement protein involved in the cell-to-cell and systemic transport of viral genomic DNA. Begomoviruses use 2 proteins to transport their DNA from cell to cell. The nuclear shuttle protein (NSP) shuttles it between nucleus and cytoplasm and the movement protein (MP) probably transports the DNA-NSP complex to the cell periphery and facilitates further movement across the cell wall.</text>
</comment>
<evidence type="ECO:0000313" key="18">
    <source>
        <dbReference type="Proteomes" id="UP000202212"/>
    </source>
</evidence>